<dbReference type="EMBL" id="QJRG01000047">
    <property type="protein sequence ID" value="RWU21078.1"/>
    <property type="molecule type" value="Genomic_DNA"/>
</dbReference>
<feature type="compositionally biased region" description="Basic and acidic residues" evidence="1">
    <location>
        <begin position="44"/>
        <end position="56"/>
    </location>
</feature>
<gene>
    <name evidence="3" type="ORF">DM813_17865</name>
</gene>
<sequence length="97" mass="10528">MAMFELEDSDDVKIVKCRTDSAALIKGKGLNGLEVEECEADYNSVDKDQKSQKVENSELPPAPKNGPRAIGRSTFNWIMAIIGGVVVAGIARWLGFS</sequence>
<keyword evidence="2" id="KW-0812">Transmembrane</keyword>
<comment type="caution">
    <text evidence="3">The sequence shown here is derived from an EMBL/GenBank/DDBJ whole genome shotgun (WGS) entry which is preliminary data.</text>
</comment>
<dbReference type="Proteomes" id="UP000288983">
    <property type="component" value="Unassembled WGS sequence"/>
</dbReference>
<evidence type="ECO:0000313" key="3">
    <source>
        <dbReference type="EMBL" id="RWU21078.1"/>
    </source>
</evidence>
<evidence type="ECO:0000313" key="4">
    <source>
        <dbReference type="Proteomes" id="UP000288983"/>
    </source>
</evidence>
<proteinExistence type="predicted"/>
<evidence type="ECO:0000256" key="2">
    <source>
        <dbReference type="SAM" id="Phobius"/>
    </source>
</evidence>
<organism evidence="3 4">
    <name type="scientific">Pseudomonas alkylphenolica</name>
    <dbReference type="NCBI Taxonomy" id="237609"/>
    <lineage>
        <taxon>Bacteria</taxon>
        <taxon>Pseudomonadati</taxon>
        <taxon>Pseudomonadota</taxon>
        <taxon>Gammaproteobacteria</taxon>
        <taxon>Pseudomonadales</taxon>
        <taxon>Pseudomonadaceae</taxon>
        <taxon>Pseudomonas</taxon>
    </lineage>
</organism>
<evidence type="ECO:0000256" key="1">
    <source>
        <dbReference type="SAM" id="MobiDB-lite"/>
    </source>
</evidence>
<protein>
    <submittedName>
        <fullName evidence="3">Uncharacterized protein</fullName>
    </submittedName>
</protein>
<name>A0A443ZPQ6_9PSED</name>
<reference evidence="3 4" key="1">
    <citation type="submission" date="2018-06" db="EMBL/GenBank/DDBJ databases">
        <title>Bacteria isolated from soil of Wuhan.</title>
        <authorList>
            <person name="Wei X."/>
            <person name="Chunhua H."/>
        </authorList>
    </citation>
    <scope>NUCLEOTIDE SEQUENCE [LARGE SCALE GENOMIC DNA]</scope>
    <source>
        <strain evidence="4">xwS2</strain>
    </source>
</reference>
<feature type="region of interest" description="Disordered" evidence="1">
    <location>
        <begin position="44"/>
        <end position="67"/>
    </location>
</feature>
<dbReference type="AlphaFoldDB" id="A0A443ZPQ6"/>
<dbReference type="RefSeq" id="WP_128324676.1">
    <property type="nucleotide sequence ID" value="NZ_QJRG01000047.1"/>
</dbReference>
<keyword evidence="2" id="KW-1133">Transmembrane helix</keyword>
<feature type="transmembrane region" description="Helical" evidence="2">
    <location>
        <begin position="74"/>
        <end position="94"/>
    </location>
</feature>
<accession>A0A443ZPQ6</accession>
<keyword evidence="2" id="KW-0472">Membrane</keyword>